<evidence type="ECO:0000256" key="1">
    <source>
        <dbReference type="ARBA" id="ARBA00023002"/>
    </source>
</evidence>
<dbReference type="Pfam" id="PF13510">
    <property type="entry name" value="Fer2_4"/>
    <property type="match status" value="1"/>
</dbReference>
<organism evidence="2 3">
    <name type="scientific">Bacillus pseudomycoides</name>
    <dbReference type="NCBI Taxonomy" id="64104"/>
    <lineage>
        <taxon>Bacteria</taxon>
        <taxon>Bacillati</taxon>
        <taxon>Bacillota</taxon>
        <taxon>Bacilli</taxon>
        <taxon>Bacillales</taxon>
        <taxon>Bacillaceae</taxon>
        <taxon>Bacillus</taxon>
        <taxon>Bacillus cereus group</taxon>
    </lineage>
</organism>
<evidence type="ECO:0000313" key="2">
    <source>
        <dbReference type="EMBL" id="PED82623.1"/>
    </source>
</evidence>
<dbReference type="AlphaFoldDB" id="A0AA91VDF4"/>
<comment type="caution">
    <text evidence="2">The sequence shown here is derived from an EMBL/GenBank/DDBJ whole genome shotgun (WGS) entry which is preliminary data.</text>
</comment>
<name>A0AA91VDF4_9BACI</name>
<dbReference type="CDD" id="cd00207">
    <property type="entry name" value="fer2"/>
    <property type="match status" value="1"/>
</dbReference>
<dbReference type="InterPro" id="IPR001041">
    <property type="entry name" value="2Fe-2S_ferredoxin-type"/>
</dbReference>
<evidence type="ECO:0000313" key="3">
    <source>
        <dbReference type="Proteomes" id="UP000221020"/>
    </source>
</evidence>
<dbReference type="GO" id="GO:0051536">
    <property type="term" value="F:iron-sulfur cluster binding"/>
    <property type="evidence" value="ECO:0007669"/>
    <property type="project" value="InterPro"/>
</dbReference>
<protein>
    <submittedName>
        <fullName evidence="2">(2Fe-2S)-binding protein</fullName>
    </submittedName>
</protein>
<dbReference type="Gene3D" id="3.10.20.440">
    <property type="entry name" value="2Fe-2S iron-sulphur cluster binding domain, sarcosine oxidase, alpha subunit, N-terminal domain"/>
    <property type="match status" value="1"/>
</dbReference>
<dbReference type="GO" id="GO:0016491">
    <property type="term" value="F:oxidoreductase activity"/>
    <property type="evidence" value="ECO:0007669"/>
    <property type="project" value="UniProtKB-KW"/>
</dbReference>
<proteinExistence type="predicted"/>
<dbReference type="Proteomes" id="UP000221020">
    <property type="component" value="Unassembled WGS sequence"/>
</dbReference>
<dbReference type="InterPro" id="IPR036010">
    <property type="entry name" value="2Fe-2S_ferredoxin-like_sf"/>
</dbReference>
<sequence length="110" mass="12694">MTRILHHPILGDLDNQKRTYFQFDGKKYEAYENETIAAALLANEIRTLRIHEDSGTPRGIYCNIGHCSECRVTVNHQTNVRACLTVVEKDMIVESGKQHPNIIRKMVEKR</sequence>
<dbReference type="InterPro" id="IPR042204">
    <property type="entry name" value="2Fe-2S-bd_N"/>
</dbReference>
<keyword evidence="1" id="KW-0560">Oxidoreductase</keyword>
<gene>
    <name evidence="2" type="ORF">CON65_10970</name>
</gene>
<dbReference type="SUPFAM" id="SSF54292">
    <property type="entry name" value="2Fe-2S ferredoxin-like"/>
    <property type="match status" value="1"/>
</dbReference>
<dbReference type="RefSeq" id="WP_097898268.1">
    <property type="nucleotide sequence ID" value="NZ_NVOR01000031.1"/>
</dbReference>
<reference evidence="2 3" key="1">
    <citation type="submission" date="2017-09" db="EMBL/GenBank/DDBJ databases">
        <title>Large-scale bioinformatics analysis of Bacillus genomes uncovers conserved roles of natural products in bacterial physiology.</title>
        <authorList>
            <consortium name="Agbiome Team Llc"/>
            <person name="Bleich R.M."/>
            <person name="Grubbs K.J."/>
            <person name="Santa Maria K.C."/>
            <person name="Allen S.E."/>
            <person name="Farag S."/>
            <person name="Shank E.A."/>
            <person name="Bowers A."/>
        </authorList>
    </citation>
    <scope>NUCLEOTIDE SEQUENCE [LARGE SCALE GENOMIC DNA]</scope>
    <source>
        <strain evidence="2 3">AFS092012</strain>
    </source>
</reference>
<accession>A0AA91VDF4</accession>
<dbReference type="EMBL" id="NVOR01000031">
    <property type="protein sequence ID" value="PED82623.1"/>
    <property type="molecule type" value="Genomic_DNA"/>
</dbReference>